<dbReference type="PANTHER" id="PTHR33337">
    <property type="entry name" value="GFA DOMAIN-CONTAINING PROTEIN"/>
    <property type="match status" value="1"/>
</dbReference>
<evidence type="ECO:0000256" key="4">
    <source>
        <dbReference type="ARBA" id="ARBA00023239"/>
    </source>
</evidence>
<dbReference type="Proteomes" id="UP001065322">
    <property type="component" value="Chromosome"/>
</dbReference>
<feature type="domain" description="CENP-V/GFA" evidence="5">
    <location>
        <begin position="12"/>
        <end position="125"/>
    </location>
</feature>
<accession>A0ABY6ABN5</accession>
<dbReference type="Gene3D" id="3.90.1590.10">
    <property type="entry name" value="glutathione-dependent formaldehyde- activating enzyme (gfa)"/>
    <property type="match status" value="1"/>
</dbReference>
<keyword evidence="3" id="KW-0862">Zinc</keyword>
<dbReference type="EMBL" id="CP054475">
    <property type="protein sequence ID" value="UXD88444.1"/>
    <property type="molecule type" value="Genomic_DNA"/>
</dbReference>
<evidence type="ECO:0000256" key="3">
    <source>
        <dbReference type="ARBA" id="ARBA00022833"/>
    </source>
</evidence>
<sequence>MTSPDTIHSNTHHGHCLCKAVTFSARNPSEHIGVCHCTTCRRWGGGPFMSVDCGQDIEFQGQEHIGVYQSSDWAERGFCKECGSHLFYRLKHNQQYIVPAGLFDSGPEATFDHQVFIDEKPHYYSFANDTKNMTAAEMYALFNSSSDS</sequence>
<keyword evidence="4" id="KW-0456">Lyase</keyword>
<gene>
    <name evidence="6" type="ORF">HUF19_13875</name>
</gene>
<dbReference type="PROSITE" id="PS51891">
    <property type="entry name" value="CENP_V_GFA"/>
    <property type="match status" value="1"/>
</dbReference>
<dbReference type="Pfam" id="PF04828">
    <property type="entry name" value="GFA"/>
    <property type="match status" value="1"/>
</dbReference>
<dbReference type="RefSeq" id="WP_260997178.1">
    <property type="nucleotide sequence ID" value="NZ_CP054475.1"/>
</dbReference>
<organism evidence="6 7">
    <name type="scientific">Thalassolituus hydrocarboniclasticus</name>
    <dbReference type="NCBI Taxonomy" id="2742796"/>
    <lineage>
        <taxon>Bacteria</taxon>
        <taxon>Pseudomonadati</taxon>
        <taxon>Pseudomonadota</taxon>
        <taxon>Gammaproteobacteria</taxon>
        <taxon>Oceanospirillales</taxon>
        <taxon>Oceanospirillaceae</taxon>
        <taxon>Thalassolituus</taxon>
    </lineage>
</organism>
<proteinExistence type="inferred from homology"/>
<comment type="similarity">
    <text evidence="1">Belongs to the Gfa family.</text>
</comment>
<dbReference type="InterPro" id="IPR011057">
    <property type="entry name" value="Mss4-like_sf"/>
</dbReference>
<dbReference type="PANTHER" id="PTHR33337:SF40">
    <property type="entry name" value="CENP-V_GFA DOMAIN-CONTAINING PROTEIN-RELATED"/>
    <property type="match status" value="1"/>
</dbReference>
<name>A0ABY6ABN5_9GAMM</name>
<evidence type="ECO:0000259" key="5">
    <source>
        <dbReference type="PROSITE" id="PS51891"/>
    </source>
</evidence>
<evidence type="ECO:0000256" key="1">
    <source>
        <dbReference type="ARBA" id="ARBA00005495"/>
    </source>
</evidence>
<evidence type="ECO:0000313" key="6">
    <source>
        <dbReference type="EMBL" id="UXD88444.1"/>
    </source>
</evidence>
<dbReference type="SUPFAM" id="SSF51316">
    <property type="entry name" value="Mss4-like"/>
    <property type="match status" value="1"/>
</dbReference>
<keyword evidence="2" id="KW-0479">Metal-binding</keyword>
<evidence type="ECO:0000256" key="2">
    <source>
        <dbReference type="ARBA" id="ARBA00022723"/>
    </source>
</evidence>
<protein>
    <submittedName>
        <fullName evidence="6">GFA family protein</fullName>
    </submittedName>
</protein>
<dbReference type="InterPro" id="IPR006913">
    <property type="entry name" value="CENP-V/GFA"/>
</dbReference>
<reference evidence="7" key="1">
    <citation type="submission" date="2020-06" db="EMBL/GenBank/DDBJ databases">
        <title>Thalassolituus marinus alknpb1M-1, a hydrocarbon-degrading bacterium isolated from the deep-sea overlying water using an in-situ strategy from the South China Sea basin.</title>
        <authorList>
            <person name="Dong C."/>
            <person name="Chen Y."/>
            <person name="Shao Z."/>
        </authorList>
    </citation>
    <scope>NUCLEOTIDE SEQUENCE [LARGE SCALE GENOMIC DNA]</scope>
    <source>
        <strain evidence="7">alknpb1M-1</strain>
    </source>
</reference>
<evidence type="ECO:0000313" key="7">
    <source>
        <dbReference type="Proteomes" id="UP001065322"/>
    </source>
</evidence>
<keyword evidence="7" id="KW-1185">Reference proteome</keyword>